<protein>
    <recommendedName>
        <fullName evidence="5">MFS transporter</fullName>
    </recommendedName>
</protein>
<feature type="region of interest" description="Disordered" evidence="1">
    <location>
        <begin position="633"/>
        <end position="892"/>
    </location>
</feature>
<accession>A0ABZ1S6N0</accession>
<feature type="compositionally biased region" description="Pro residues" evidence="1">
    <location>
        <begin position="297"/>
        <end position="308"/>
    </location>
</feature>
<feature type="transmembrane region" description="Helical" evidence="2">
    <location>
        <begin position="256"/>
        <end position="278"/>
    </location>
</feature>
<feature type="region of interest" description="Disordered" evidence="1">
    <location>
        <begin position="293"/>
        <end position="608"/>
    </location>
</feature>
<evidence type="ECO:0008006" key="5">
    <source>
        <dbReference type="Google" id="ProtNLM"/>
    </source>
</evidence>
<feature type="transmembrane region" description="Helical" evidence="2">
    <location>
        <begin position="52"/>
        <end position="74"/>
    </location>
</feature>
<organism evidence="3 4">
    <name type="scientific">Micromonospora globbae</name>
    <dbReference type="NCBI Taxonomy" id="1894969"/>
    <lineage>
        <taxon>Bacteria</taxon>
        <taxon>Bacillati</taxon>
        <taxon>Actinomycetota</taxon>
        <taxon>Actinomycetes</taxon>
        <taxon>Micromonosporales</taxon>
        <taxon>Micromonosporaceae</taxon>
        <taxon>Micromonospora</taxon>
    </lineage>
</organism>
<keyword evidence="2" id="KW-0812">Transmembrane</keyword>
<sequence>MAIRTWGKLLLTALGVSVLAGAGQLGVAYGFGIVRLTGAFTGATVNQWPAQLVWVAWFAANAAVAGAVLAGRLARRGPVPATTGRHLAVGAAAALGATAVAPLCMQPARAAELISVDPVFAVGICAVLGAVVGAGAAIAVLLNPPLGWNVAAVAGAVWLLALLSALPSLGASGPLRTVRLGVLEPTWLDADAAQRLSLFLLPIVALLAGASTAGLARWRGQVPLVSGATGVAGPVLVAFAYLTAGPGDAVDRYQTTPYYGALIAVAAGALGAAAAALLRWPAGTRTTGAHAITPSAVLPPLPAGPALPPTGTRPGQPDENADPAGADLAVRPTGTVTSPDALPVTGLAGPTTARTAPVHWDWPETGSATRSWPTDDRRRPLVDDPASAPLTVESTLGRPAGTASEAPDAASGATGATPPAAAEDTGVEPSAAEGAGARRRSAARKRTPSRPAEPAPTGSVAEATGRTATPAEVPSAAEGSSAAPSSPPASAAASTTEATPTEGTGAEAPADAPTPRPRRTRKGRSSTSRTGVDAPAAATATGASGPAGGADATATAETSPPTGATSAATAPTTGTADAAPSAAGTATAGSVGSAATAGSVGSAARAASVDVPATHAGVDATAGSAGAVAADGVGRAAAPEGHPGADAPARPSAPAPDRAAPPAADQVATTPPTGGRVTAAPAADDRATGDDDTTSEPLPSGTATASGEKTAATSRLGDDPTAGTGTDTSSWRLTPAWPVPRRTPPAAAEPAHPDAPEKPSEATPRARHRASLPDLHRAANWEALATARRAGPVSTGTPTTPANGAATDDGEDDATPPATEAAQPNGRERSRLGLFRRNRSRNPETEEPEPLAAQDEEYVDWVAGLGRPLADNEPEQESGRRSLRSTGRHHRD</sequence>
<feature type="transmembrane region" description="Helical" evidence="2">
    <location>
        <begin position="86"/>
        <end position="108"/>
    </location>
</feature>
<feature type="compositionally biased region" description="Basic and acidic residues" evidence="1">
    <location>
        <begin position="373"/>
        <end position="382"/>
    </location>
</feature>
<keyword evidence="4" id="KW-1185">Reference proteome</keyword>
<feature type="transmembrane region" description="Helical" evidence="2">
    <location>
        <begin position="120"/>
        <end position="142"/>
    </location>
</feature>
<feature type="transmembrane region" description="Helical" evidence="2">
    <location>
        <begin position="222"/>
        <end position="244"/>
    </location>
</feature>
<name>A0ABZ1S6N0_9ACTN</name>
<evidence type="ECO:0000313" key="3">
    <source>
        <dbReference type="EMBL" id="WUP49529.1"/>
    </source>
</evidence>
<feature type="compositionally biased region" description="Low complexity" evidence="1">
    <location>
        <begin position="719"/>
        <end position="728"/>
    </location>
</feature>
<proteinExistence type="predicted"/>
<feature type="transmembrane region" description="Helical" evidence="2">
    <location>
        <begin position="192"/>
        <end position="210"/>
    </location>
</feature>
<feature type="compositionally biased region" description="Basic residues" evidence="1">
    <location>
        <begin position="881"/>
        <end position="892"/>
    </location>
</feature>
<reference evidence="3" key="1">
    <citation type="submission" date="2022-10" db="EMBL/GenBank/DDBJ databases">
        <title>The complete genomes of actinobacterial strains from the NBC collection.</title>
        <authorList>
            <person name="Joergensen T.S."/>
            <person name="Alvarez Arevalo M."/>
            <person name="Sterndorff E.B."/>
            <person name="Faurdal D."/>
            <person name="Vuksanovic O."/>
            <person name="Mourched A.-S."/>
            <person name="Charusanti P."/>
            <person name="Shaw S."/>
            <person name="Blin K."/>
            <person name="Weber T."/>
        </authorList>
    </citation>
    <scope>NUCLEOTIDE SEQUENCE</scope>
    <source>
        <strain evidence="3">NBC_00256</strain>
    </source>
</reference>
<evidence type="ECO:0000313" key="4">
    <source>
        <dbReference type="Proteomes" id="UP001432190"/>
    </source>
</evidence>
<feature type="transmembrane region" description="Helical" evidence="2">
    <location>
        <begin position="149"/>
        <end position="172"/>
    </location>
</feature>
<dbReference type="RefSeq" id="WP_328851585.1">
    <property type="nucleotide sequence ID" value="NZ_CP108084.1"/>
</dbReference>
<gene>
    <name evidence="3" type="ORF">OG994_29000</name>
</gene>
<feature type="compositionally biased region" description="Low complexity" evidence="1">
    <location>
        <begin position="633"/>
        <end position="682"/>
    </location>
</feature>
<feature type="compositionally biased region" description="Low complexity" evidence="1">
    <location>
        <begin position="795"/>
        <end position="807"/>
    </location>
</feature>
<evidence type="ECO:0000256" key="2">
    <source>
        <dbReference type="SAM" id="Phobius"/>
    </source>
</evidence>
<feature type="compositionally biased region" description="Acidic residues" evidence="1">
    <location>
        <begin position="845"/>
        <end position="859"/>
    </location>
</feature>
<feature type="compositionally biased region" description="Low complexity" evidence="1">
    <location>
        <begin position="470"/>
        <end position="510"/>
    </location>
</feature>
<evidence type="ECO:0000256" key="1">
    <source>
        <dbReference type="SAM" id="MobiDB-lite"/>
    </source>
</evidence>
<keyword evidence="2" id="KW-1133">Transmembrane helix</keyword>
<feature type="compositionally biased region" description="Low complexity" evidence="1">
    <location>
        <begin position="525"/>
        <end position="608"/>
    </location>
</feature>
<dbReference type="Proteomes" id="UP001432190">
    <property type="component" value="Chromosome"/>
</dbReference>
<keyword evidence="2" id="KW-0472">Membrane</keyword>
<dbReference type="EMBL" id="CP108084">
    <property type="protein sequence ID" value="WUP49529.1"/>
    <property type="molecule type" value="Genomic_DNA"/>
</dbReference>
<feature type="compositionally biased region" description="Polar residues" evidence="1">
    <location>
        <begin position="695"/>
        <end position="713"/>
    </location>
</feature>
<feature type="compositionally biased region" description="Basic and acidic residues" evidence="1">
    <location>
        <begin position="751"/>
        <end position="760"/>
    </location>
</feature>
<feature type="compositionally biased region" description="Basic residues" evidence="1">
    <location>
        <begin position="437"/>
        <end position="448"/>
    </location>
</feature>
<feature type="compositionally biased region" description="Low complexity" evidence="1">
    <location>
        <begin position="405"/>
        <end position="435"/>
    </location>
</feature>